<name>A0A7T5BIU4_9PROT</name>
<dbReference type="NCBIfam" id="TIGR03373">
    <property type="entry name" value="VI_minor_4"/>
    <property type="match status" value="1"/>
</dbReference>
<sequence length="511" mass="55155">MQGIAPVGFFGKLPSVGDFVQRRLPPGFVDVWDRSWEQAVSATRMSLGDQWSAAYHGSPLWRFVLPPGVCTEAAWAGVLGPSVDRVGRCFPMVLAASLGMDAVSPIHLIQRGYSWFAALEQVFFHGQSAERGGVNAFDAHVTGLPDPLDTAVAHPWSTMHEINWHASEQWRIPLSGNHAVSCWLAEMWSQLTQSPGSWCLWWTMQGSGQLQPTVLLTRGLPQTAIYAGFLDGACGSDVWPVPAGLSFNTNSPTILAPSEVSIIVLDDAVVGSSIPQCSRVSNEIFDSDDFPGAGTSEVPHDSYGIAMVDMENCGLTLLVADEGLPDIHRQATNKVVELVETRFSNERVDGLSTLRTELLAMHQSLADRRDDLVNPVEEESAIIALLIRENVAELMWIGPAAAWQWRGGRVWSLPHAQVESDQGMKRPVRGVMAGLGGDAAPDSAAHLCKVEPGDRFLMVATQSVIEQLSDGLIAQAFALSSCEAACAFIAAALQPCGRSGQRPIKVIEVKG</sequence>
<dbReference type="AlphaFoldDB" id="A0A7T5BIU4"/>
<protein>
    <submittedName>
        <fullName evidence="1">Type VI secretion system-associated protein TagF</fullName>
    </submittedName>
</protein>
<evidence type="ECO:0000313" key="1">
    <source>
        <dbReference type="EMBL" id="QQD73653.1"/>
    </source>
</evidence>
<dbReference type="InterPro" id="IPR038225">
    <property type="entry name" value="TagF_sf"/>
</dbReference>
<reference evidence="1 2" key="1">
    <citation type="submission" date="2020-07" db="EMBL/GenBank/DDBJ databases">
        <title>Complete genome sequence analysis of Acidithiobacillus ferrivorans XJFY6S-08 reveals extreme environmental adaptation to alpine acid mine drainage.</title>
        <authorList>
            <person name="Yan L."/>
            <person name="Ni Y."/>
        </authorList>
    </citation>
    <scope>NUCLEOTIDE SEQUENCE [LARGE SCALE GENOMIC DNA]</scope>
    <source>
        <strain evidence="1 2">XJFY6S-08</strain>
    </source>
</reference>
<dbReference type="SUPFAM" id="SSF81606">
    <property type="entry name" value="PP2C-like"/>
    <property type="match status" value="1"/>
</dbReference>
<dbReference type="RefSeq" id="WP_198661092.1">
    <property type="nucleotide sequence ID" value="NZ_CP059488.1"/>
</dbReference>
<dbReference type="Proteomes" id="UP000595420">
    <property type="component" value="Chromosome"/>
</dbReference>
<dbReference type="InterPro" id="IPR036457">
    <property type="entry name" value="PPM-type-like_dom_sf"/>
</dbReference>
<evidence type="ECO:0000313" key="2">
    <source>
        <dbReference type="Proteomes" id="UP000595420"/>
    </source>
</evidence>
<gene>
    <name evidence="1" type="primary">tagF</name>
    <name evidence="1" type="ORF">H2515_05210</name>
</gene>
<dbReference type="Pfam" id="PF09867">
    <property type="entry name" value="TagF_N"/>
    <property type="match status" value="1"/>
</dbReference>
<organism evidence="1 2">
    <name type="scientific">Acidithiobacillus ferrivorans</name>
    <dbReference type="NCBI Taxonomy" id="160808"/>
    <lineage>
        <taxon>Bacteria</taxon>
        <taxon>Pseudomonadati</taxon>
        <taxon>Pseudomonadota</taxon>
        <taxon>Acidithiobacillia</taxon>
        <taxon>Acidithiobacillales</taxon>
        <taxon>Acidithiobacillaceae</taxon>
        <taxon>Acidithiobacillus</taxon>
    </lineage>
</organism>
<accession>A0A7T5BIU4</accession>
<dbReference type="Gene3D" id="3.40.1730.10">
    <property type="entry name" value="pa0076 domain"/>
    <property type="match status" value="1"/>
</dbReference>
<dbReference type="InterPro" id="IPR017748">
    <property type="entry name" value="TagF"/>
</dbReference>
<proteinExistence type="predicted"/>
<dbReference type="EMBL" id="CP059488">
    <property type="protein sequence ID" value="QQD73653.1"/>
    <property type="molecule type" value="Genomic_DNA"/>
</dbReference>